<sequence>MTEVKIVADCDASAETAFAYVNDYRNLPRFLREVEEFTPVGSQTEGLGATFDGHIKLGPVSLNSRIEIVRWEENFAIGVKSIKGFDVESTFLFHAKGAEKCTVDAIVDYRVGGGLAGKALGKTIEPFVKIAVKHSTENLTKQIEEFHRTRGAANGTE</sequence>
<dbReference type="EMBL" id="VBUT01000004">
    <property type="protein sequence ID" value="TLF78534.1"/>
    <property type="molecule type" value="Genomic_DNA"/>
</dbReference>
<dbReference type="InterPro" id="IPR019587">
    <property type="entry name" value="Polyketide_cyclase/dehydratase"/>
</dbReference>
<dbReference type="CDD" id="cd07812">
    <property type="entry name" value="SRPBCC"/>
    <property type="match status" value="1"/>
</dbReference>
<dbReference type="SUPFAM" id="SSF55961">
    <property type="entry name" value="Bet v1-like"/>
    <property type="match status" value="1"/>
</dbReference>
<evidence type="ECO:0000313" key="2">
    <source>
        <dbReference type="Proteomes" id="UP000306378"/>
    </source>
</evidence>
<dbReference type="InterPro" id="IPR023393">
    <property type="entry name" value="START-like_dom_sf"/>
</dbReference>
<reference evidence="1 2" key="1">
    <citation type="submission" date="2019-05" db="EMBL/GenBank/DDBJ databases">
        <title>Genomes sequences of two Nocardia cyriacigeorgica environmental isolates, type strains Nocardia asteroides ATCC 19247 and Nocardia cyriacigeorgica DSM 44484.</title>
        <authorList>
            <person name="Vautrin F."/>
            <person name="Bergeron E."/>
            <person name="Dubost A."/>
            <person name="Abrouk D."/>
            <person name="Rodriguez Nava V."/>
            <person name="Pujic P."/>
        </authorList>
    </citation>
    <scope>NUCLEOTIDE SEQUENCE [LARGE SCALE GENOMIC DNA]</scope>
    <source>
        <strain evidence="1 2">EML 446</strain>
    </source>
</reference>
<dbReference type="RefSeq" id="WP_138447904.1">
    <property type="nucleotide sequence ID" value="NZ_VBUT01000004.1"/>
</dbReference>
<organism evidence="1 2">
    <name type="scientific">Nocardia cyriacigeorgica</name>
    <dbReference type="NCBI Taxonomy" id="135487"/>
    <lineage>
        <taxon>Bacteria</taxon>
        <taxon>Bacillati</taxon>
        <taxon>Actinomycetota</taxon>
        <taxon>Actinomycetes</taxon>
        <taxon>Mycobacteriales</taxon>
        <taxon>Nocardiaceae</taxon>
        <taxon>Nocardia</taxon>
    </lineage>
</organism>
<comment type="caution">
    <text evidence="1">The sequence shown here is derived from an EMBL/GenBank/DDBJ whole genome shotgun (WGS) entry which is preliminary data.</text>
</comment>
<evidence type="ECO:0000313" key="1">
    <source>
        <dbReference type="EMBL" id="TLF78534.1"/>
    </source>
</evidence>
<name>A0A5R8NSR6_9NOCA</name>
<dbReference type="AlphaFoldDB" id="A0A5R8NSR6"/>
<gene>
    <name evidence="1" type="ORF">FEK34_12010</name>
</gene>
<dbReference type="Proteomes" id="UP000306378">
    <property type="component" value="Unassembled WGS sequence"/>
</dbReference>
<protein>
    <submittedName>
        <fullName evidence="1">SRPBCC family protein</fullName>
    </submittedName>
</protein>
<accession>A0A5R8NSR6</accession>
<dbReference type="Pfam" id="PF10604">
    <property type="entry name" value="Polyketide_cyc2"/>
    <property type="match status" value="1"/>
</dbReference>
<proteinExistence type="predicted"/>
<dbReference type="Gene3D" id="3.30.530.20">
    <property type="match status" value="1"/>
</dbReference>